<evidence type="ECO:0000256" key="4">
    <source>
        <dbReference type="SAM" id="Coils"/>
    </source>
</evidence>
<dbReference type="InterPro" id="IPR050748">
    <property type="entry name" value="Glycosyltrans_8_dom-fam"/>
</dbReference>
<keyword evidence="3" id="KW-0479">Metal-binding</keyword>
<evidence type="ECO:0000256" key="3">
    <source>
        <dbReference type="ARBA" id="ARBA00022723"/>
    </source>
</evidence>
<dbReference type="InterPro" id="IPR002495">
    <property type="entry name" value="Glyco_trans_8"/>
</dbReference>
<dbReference type="Proteomes" id="UP000637513">
    <property type="component" value="Unassembled WGS sequence"/>
</dbReference>
<dbReference type="SUPFAM" id="SSF53448">
    <property type="entry name" value="Nucleotide-diphospho-sugar transferases"/>
    <property type="match status" value="1"/>
</dbReference>
<proteinExistence type="predicted"/>
<keyword evidence="6" id="KW-1185">Reference proteome</keyword>
<gene>
    <name evidence="5" type="ORF">H8700_07615</name>
</gene>
<keyword evidence="2" id="KW-0808">Transferase</keyword>
<evidence type="ECO:0000256" key="2">
    <source>
        <dbReference type="ARBA" id="ARBA00022679"/>
    </source>
</evidence>
<name>A0ABR7MV79_9FIRM</name>
<dbReference type="Pfam" id="PF01501">
    <property type="entry name" value="Glyco_transf_8"/>
    <property type="match status" value="1"/>
</dbReference>
<protein>
    <recommendedName>
        <fullName evidence="7">Glycosyltransferase family 8 protein</fullName>
    </recommendedName>
</protein>
<feature type="coiled-coil region" evidence="4">
    <location>
        <begin position="294"/>
        <end position="393"/>
    </location>
</feature>
<dbReference type="PANTHER" id="PTHR13778">
    <property type="entry name" value="GLYCOSYLTRANSFERASE 8 DOMAIN-CONTAINING PROTEIN"/>
    <property type="match status" value="1"/>
</dbReference>
<comment type="caution">
    <text evidence="5">The sequence shown here is derived from an EMBL/GenBank/DDBJ whole genome shotgun (WGS) entry which is preliminary data.</text>
</comment>
<sequence>MTKNTIPVVFSADANYGYPMIFSVLSMIRHAKEDTRYEFILLVSHDFPQKYKDVIDRHAKEADMLVRYIDMQDAFEDVNMHIKHITQATYYRLKLPGLLPDIDKCLYLDVDIVVQNDLTELYEQDMEEYYIAGVKAAGYYYPPEKKQRNMDRLEMPVFDQYINAGVLLMNLKKLREDHMEEQFEKLMERDYSSQDQDILNVACYGKIKILPLKYNVMNKYYVSHPENYDTDQRVSVCFSREEFEEAGKDPYIIHFADRWKPWDDMVGDMAEKWWEEVMASGEFVHFFEDFYLEIQKHQRRISETKQKENEAFREKVLNERRKIENKYNKVRDEKAALRIEKNERINGLKQRIAEKNERINGLKENVVKKRESIDSLKKRNQALTHEIAQIKNSRSYKISRALTWLPRKLKSLLKR</sequence>
<evidence type="ECO:0008006" key="7">
    <source>
        <dbReference type="Google" id="ProtNLM"/>
    </source>
</evidence>
<dbReference type="Gene3D" id="3.90.550.10">
    <property type="entry name" value="Spore Coat Polysaccharide Biosynthesis Protein SpsA, Chain A"/>
    <property type="match status" value="1"/>
</dbReference>
<dbReference type="CDD" id="cd04194">
    <property type="entry name" value="GT8_A4GalT_like"/>
    <property type="match status" value="1"/>
</dbReference>
<evidence type="ECO:0000313" key="5">
    <source>
        <dbReference type="EMBL" id="MBC8557574.1"/>
    </source>
</evidence>
<dbReference type="EMBL" id="JACRSW010000030">
    <property type="protein sequence ID" value="MBC8557574.1"/>
    <property type="molecule type" value="Genomic_DNA"/>
</dbReference>
<keyword evidence="1" id="KW-0328">Glycosyltransferase</keyword>
<evidence type="ECO:0000256" key="1">
    <source>
        <dbReference type="ARBA" id="ARBA00022676"/>
    </source>
</evidence>
<dbReference type="RefSeq" id="WP_249304872.1">
    <property type="nucleotide sequence ID" value="NZ_JACRSW010000030.1"/>
</dbReference>
<organism evidence="5 6">
    <name type="scientific">Jutongia hominis</name>
    <dbReference type="NCBI Taxonomy" id="2763664"/>
    <lineage>
        <taxon>Bacteria</taxon>
        <taxon>Bacillati</taxon>
        <taxon>Bacillota</taxon>
        <taxon>Clostridia</taxon>
        <taxon>Lachnospirales</taxon>
        <taxon>Lachnospiraceae</taxon>
        <taxon>Jutongia</taxon>
    </lineage>
</organism>
<reference evidence="5 6" key="1">
    <citation type="submission" date="2020-08" db="EMBL/GenBank/DDBJ databases">
        <title>Genome public.</title>
        <authorList>
            <person name="Liu C."/>
            <person name="Sun Q."/>
        </authorList>
    </citation>
    <scope>NUCLEOTIDE SEQUENCE [LARGE SCALE GENOMIC DNA]</scope>
    <source>
        <strain evidence="5 6">BX3</strain>
    </source>
</reference>
<dbReference type="PANTHER" id="PTHR13778:SF47">
    <property type="entry name" value="LIPOPOLYSACCHARIDE 1,3-GALACTOSYLTRANSFERASE"/>
    <property type="match status" value="1"/>
</dbReference>
<evidence type="ECO:0000313" key="6">
    <source>
        <dbReference type="Proteomes" id="UP000637513"/>
    </source>
</evidence>
<keyword evidence="4" id="KW-0175">Coiled coil</keyword>
<dbReference type="InterPro" id="IPR029044">
    <property type="entry name" value="Nucleotide-diphossugar_trans"/>
</dbReference>
<accession>A0ABR7MV79</accession>